<dbReference type="Proteomes" id="UP000002334">
    <property type="component" value="Chromosome"/>
</dbReference>
<proteinExistence type="predicted"/>
<name>C4K5Q6_HAMD5</name>
<gene>
    <name evidence="1" type="ordered locus">HDEF_1243</name>
</gene>
<dbReference type="AlphaFoldDB" id="C4K5Q6"/>
<dbReference type="KEGG" id="hde:HDEF_1243"/>
<protein>
    <submittedName>
        <fullName evidence="1">Uncharacterized protein</fullName>
    </submittedName>
</protein>
<dbReference type="RefSeq" id="WP_015873690.1">
    <property type="nucleotide sequence ID" value="NC_012751.1"/>
</dbReference>
<reference evidence="1 2" key="1">
    <citation type="journal article" date="2009" name="Proc. Natl. Acad. Sci. U.S.A.">
        <title>Hamiltonella defensa, genome evolution of protective bacterial endosymbiont from pathogenic ancestors.</title>
        <authorList>
            <person name="Degnan P.H."/>
            <person name="Yu Y."/>
            <person name="Sisneros N."/>
            <person name="Wing R.A."/>
            <person name="Moran N.A."/>
        </authorList>
    </citation>
    <scope>NUCLEOTIDE SEQUENCE [LARGE SCALE GENOMIC DNA]</scope>
    <source>
        <strain evidence="2">5AT</strain>
    </source>
</reference>
<dbReference type="STRING" id="572265.HDEF_1243"/>
<keyword evidence="2" id="KW-1185">Reference proteome</keyword>
<accession>C4K5Q6</accession>
<evidence type="ECO:0000313" key="2">
    <source>
        <dbReference type="Proteomes" id="UP000002334"/>
    </source>
</evidence>
<dbReference type="HOGENOM" id="CLU_2973169_0_0_6"/>
<evidence type="ECO:0000313" key="1">
    <source>
        <dbReference type="EMBL" id="ACQ67899.1"/>
    </source>
</evidence>
<sequence length="58" mass="6559">MFSQEFTPELKREVTNLVMKKNYTHCQAGDSSASSLSVIDFQTQSAPCLQKYLEQRSG</sequence>
<dbReference type="EMBL" id="CP001277">
    <property type="protein sequence ID" value="ACQ67899.1"/>
    <property type="molecule type" value="Genomic_DNA"/>
</dbReference>
<dbReference type="GeneID" id="66262078"/>
<organism evidence="1 2">
    <name type="scientific">Hamiltonella defensa subsp. Acyrthosiphon pisum (strain 5AT)</name>
    <dbReference type="NCBI Taxonomy" id="572265"/>
    <lineage>
        <taxon>Bacteria</taxon>
        <taxon>Pseudomonadati</taxon>
        <taxon>Pseudomonadota</taxon>
        <taxon>Gammaproteobacteria</taxon>
        <taxon>Enterobacterales</taxon>
        <taxon>Enterobacteriaceae</taxon>
        <taxon>aphid secondary symbionts</taxon>
        <taxon>Candidatus Williamhamiltonella</taxon>
    </lineage>
</organism>